<comment type="caution">
    <text evidence="2">The sequence shown here is derived from an EMBL/GenBank/DDBJ whole genome shotgun (WGS) entry which is preliminary data.</text>
</comment>
<accession>A0A7J9KSZ5</accession>
<feature type="compositionally biased region" description="Basic and acidic residues" evidence="1">
    <location>
        <begin position="69"/>
        <end position="79"/>
    </location>
</feature>
<feature type="non-terminal residue" evidence="2">
    <location>
        <position position="1"/>
    </location>
</feature>
<evidence type="ECO:0000313" key="3">
    <source>
        <dbReference type="Proteomes" id="UP000593576"/>
    </source>
</evidence>
<sequence length="79" mass="9274">VKSLKDDFHTCLFSHTTRKRNDQAHVLATEGLKRREQAYLIGEVPEFAVGKMEEDRRSDGQRGYLTQEMAKRVHSEERR</sequence>
<dbReference type="Proteomes" id="UP000593576">
    <property type="component" value="Unassembled WGS sequence"/>
</dbReference>
<reference evidence="2 3" key="1">
    <citation type="journal article" date="2019" name="Genome Biol. Evol.">
        <title>Insights into the evolution of the New World diploid cottons (Gossypium, subgenus Houzingenia) based on genome sequencing.</title>
        <authorList>
            <person name="Grover C.E."/>
            <person name="Arick M.A. 2nd"/>
            <person name="Thrash A."/>
            <person name="Conover J.L."/>
            <person name="Sanders W.S."/>
            <person name="Peterson D.G."/>
            <person name="Frelichowski J.E."/>
            <person name="Scheffler J.A."/>
            <person name="Scheffler B.E."/>
            <person name="Wendel J.F."/>
        </authorList>
    </citation>
    <scope>NUCLEOTIDE SEQUENCE [LARGE SCALE GENOMIC DNA]</scope>
    <source>
        <strain evidence="2">1</strain>
        <tissue evidence="2">Leaf</tissue>
    </source>
</reference>
<proteinExistence type="predicted"/>
<evidence type="ECO:0000256" key="1">
    <source>
        <dbReference type="SAM" id="MobiDB-lite"/>
    </source>
</evidence>
<evidence type="ECO:0000313" key="2">
    <source>
        <dbReference type="EMBL" id="MBA0849548.1"/>
    </source>
</evidence>
<protein>
    <recommendedName>
        <fullName evidence="4">RNase H type-1 domain-containing protein</fullName>
    </recommendedName>
</protein>
<dbReference type="OrthoDB" id="1002339at2759"/>
<organism evidence="2 3">
    <name type="scientific">Gossypium schwendimanii</name>
    <name type="common">Cotton</name>
    <dbReference type="NCBI Taxonomy" id="34291"/>
    <lineage>
        <taxon>Eukaryota</taxon>
        <taxon>Viridiplantae</taxon>
        <taxon>Streptophyta</taxon>
        <taxon>Embryophyta</taxon>
        <taxon>Tracheophyta</taxon>
        <taxon>Spermatophyta</taxon>
        <taxon>Magnoliopsida</taxon>
        <taxon>eudicotyledons</taxon>
        <taxon>Gunneridae</taxon>
        <taxon>Pentapetalae</taxon>
        <taxon>rosids</taxon>
        <taxon>malvids</taxon>
        <taxon>Malvales</taxon>
        <taxon>Malvaceae</taxon>
        <taxon>Malvoideae</taxon>
        <taxon>Gossypium</taxon>
    </lineage>
</organism>
<feature type="region of interest" description="Disordered" evidence="1">
    <location>
        <begin position="52"/>
        <end position="79"/>
    </location>
</feature>
<dbReference type="EMBL" id="JABFAF010000002">
    <property type="protein sequence ID" value="MBA0849548.1"/>
    <property type="molecule type" value="Genomic_DNA"/>
</dbReference>
<dbReference type="AlphaFoldDB" id="A0A7J9KSZ5"/>
<name>A0A7J9KSZ5_GOSSC</name>
<evidence type="ECO:0008006" key="4">
    <source>
        <dbReference type="Google" id="ProtNLM"/>
    </source>
</evidence>
<gene>
    <name evidence="2" type="ORF">Goshw_017369</name>
</gene>
<keyword evidence="3" id="KW-1185">Reference proteome</keyword>